<evidence type="ECO:0000256" key="1">
    <source>
        <dbReference type="SAM" id="MobiDB-lite"/>
    </source>
</evidence>
<keyword evidence="2" id="KW-1185">Reference proteome</keyword>
<sequence length="114" mass="12372">MIAGEQNLSLNSTDKTNGKVMHGHSDSREQIMLKCPPPSPNPVISSKSTSDDWSKFLTENLITDPSKSKQIRSPNSSSTKNPFDDLVVFPNSGKRRTPNSGGNEVSSDLKDLLG</sequence>
<organism evidence="2 3">
    <name type="scientific">Romanomermis culicivorax</name>
    <name type="common">Nematode worm</name>
    <dbReference type="NCBI Taxonomy" id="13658"/>
    <lineage>
        <taxon>Eukaryota</taxon>
        <taxon>Metazoa</taxon>
        <taxon>Ecdysozoa</taxon>
        <taxon>Nematoda</taxon>
        <taxon>Enoplea</taxon>
        <taxon>Dorylaimia</taxon>
        <taxon>Mermithida</taxon>
        <taxon>Mermithoidea</taxon>
        <taxon>Mermithidae</taxon>
        <taxon>Romanomermis</taxon>
    </lineage>
</organism>
<feature type="compositionally biased region" description="Polar residues" evidence="1">
    <location>
        <begin position="71"/>
        <end position="81"/>
    </location>
</feature>
<protein>
    <submittedName>
        <fullName evidence="3">Uncharacterized protein</fullName>
    </submittedName>
</protein>
<reference evidence="3" key="1">
    <citation type="submission" date="2022-11" db="UniProtKB">
        <authorList>
            <consortium name="WormBaseParasite"/>
        </authorList>
    </citation>
    <scope>IDENTIFICATION</scope>
</reference>
<proteinExistence type="predicted"/>
<feature type="region of interest" description="Disordered" evidence="1">
    <location>
        <begin position="1"/>
        <end position="114"/>
    </location>
</feature>
<dbReference type="WBParaSite" id="nRc.2.0.1.t05673-RA">
    <property type="protein sequence ID" value="nRc.2.0.1.t05673-RA"/>
    <property type="gene ID" value="nRc.2.0.1.g05673"/>
</dbReference>
<feature type="compositionally biased region" description="Polar residues" evidence="1">
    <location>
        <begin position="1"/>
        <end position="15"/>
    </location>
</feature>
<dbReference type="AlphaFoldDB" id="A0A915HW75"/>
<evidence type="ECO:0000313" key="3">
    <source>
        <dbReference type="WBParaSite" id="nRc.2.0.1.t05673-RA"/>
    </source>
</evidence>
<dbReference type="Proteomes" id="UP000887565">
    <property type="component" value="Unplaced"/>
</dbReference>
<accession>A0A915HW75</accession>
<evidence type="ECO:0000313" key="2">
    <source>
        <dbReference type="Proteomes" id="UP000887565"/>
    </source>
</evidence>
<name>A0A915HW75_ROMCU</name>